<keyword evidence="1" id="KW-0472">Membrane</keyword>
<protein>
    <submittedName>
        <fullName evidence="2">Uncharacterized protein</fullName>
    </submittedName>
</protein>
<sequence length="182" mass="21685">MKRGFIFLMFFINSFFVFAQTEVGPEGNKLLWGLLVLLLLPVVFLAGRFLERKKEGAKKKPLFKRSRLSIQLEKDRVYFPDFITLSIQNTGNNAVDLDQPLLIFSNFWLKRNFRLKGMHNRQIYPLYLEAGKTHKLEIDLNRFYRHDKSLKKYPKSKIVIYDVKGKRFGSRSIFLRKTLFKW</sequence>
<evidence type="ECO:0000313" key="2">
    <source>
        <dbReference type="EMBL" id="VAW24038.1"/>
    </source>
</evidence>
<organism evidence="2">
    <name type="scientific">hydrothermal vent metagenome</name>
    <dbReference type="NCBI Taxonomy" id="652676"/>
    <lineage>
        <taxon>unclassified sequences</taxon>
        <taxon>metagenomes</taxon>
        <taxon>ecological metagenomes</taxon>
    </lineage>
</organism>
<proteinExistence type="predicted"/>
<keyword evidence="1" id="KW-1133">Transmembrane helix</keyword>
<gene>
    <name evidence="2" type="ORF">MNBD_BACTEROID01-2709</name>
</gene>
<reference evidence="2" key="1">
    <citation type="submission" date="2018-06" db="EMBL/GenBank/DDBJ databases">
        <authorList>
            <person name="Zhirakovskaya E."/>
        </authorList>
    </citation>
    <scope>NUCLEOTIDE SEQUENCE</scope>
</reference>
<name>A0A3B0U163_9ZZZZ</name>
<dbReference type="EMBL" id="UOEP01000204">
    <property type="protein sequence ID" value="VAW24038.1"/>
    <property type="molecule type" value="Genomic_DNA"/>
</dbReference>
<evidence type="ECO:0000256" key="1">
    <source>
        <dbReference type="SAM" id="Phobius"/>
    </source>
</evidence>
<accession>A0A3B0U163</accession>
<keyword evidence="1" id="KW-0812">Transmembrane</keyword>
<feature type="transmembrane region" description="Helical" evidence="1">
    <location>
        <begin position="29"/>
        <end position="50"/>
    </location>
</feature>
<dbReference type="AlphaFoldDB" id="A0A3B0U163"/>